<comment type="cofactor">
    <cofactor evidence="1">
        <name>L-ascorbate</name>
        <dbReference type="ChEBI" id="CHEBI:38290"/>
    </cofactor>
</comment>
<evidence type="ECO:0000256" key="3">
    <source>
        <dbReference type="ARBA" id="ARBA00022723"/>
    </source>
</evidence>
<dbReference type="SUPFAM" id="SSF51197">
    <property type="entry name" value="Clavaminate synthase-like"/>
    <property type="match status" value="1"/>
</dbReference>
<dbReference type="InterPro" id="IPR027443">
    <property type="entry name" value="IPNS-like_sf"/>
</dbReference>
<dbReference type="InterPro" id="IPR050295">
    <property type="entry name" value="Plant_2OG-oxidoreductases"/>
</dbReference>
<evidence type="ECO:0000256" key="1">
    <source>
        <dbReference type="ARBA" id="ARBA00001961"/>
    </source>
</evidence>
<evidence type="ECO:0000313" key="8">
    <source>
        <dbReference type="EMBL" id="KAF5197464.1"/>
    </source>
</evidence>
<keyword evidence="9" id="KW-1185">Reference proteome</keyword>
<reference evidence="8 9" key="1">
    <citation type="submission" date="2020-06" db="EMBL/GenBank/DDBJ databases">
        <title>Transcriptomic and genomic resources for Thalictrum thalictroides and T. hernandezii: Facilitating candidate gene discovery in an emerging model plant lineage.</title>
        <authorList>
            <person name="Arias T."/>
            <person name="Riano-Pachon D.M."/>
            <person name="Di Stilio V.S."/>
        </authorList>
    </citation>
    <scope>NUCLEOTIDE SEQUENCE [LARGE SCALE GENOMIC DNA]</scope>
    <source>
        <strain evidence="9">cv. WT478/WT964</strain>
        <tissue evidence="8">Leaves</tissue>
    </source>
</reference>
<evidence type="ECO:0000256" key="5">
    <source>
        <dbReference type="ARBA" id="ARBA00023002"/>
    </source>
</evidence>
<keyword evidence="6" id="KW-0408">Iron</keyword>
<dbReference type="EMBL" id="JABWDY010014670">
    <property type="protein sequence ID" value="KAF5197464.1"/>
    <property type="molecule type" value="Genomic_DNA"/>
</dbReference>
<dbReference type="PRINTS" id="PR00682">
    <property type="entry name" value="IPNSYNTHASE"/>
</dbReference>
<keyword evidence="3" id="KW-0479">Metal-binding</keyword>
<dbReference type="Pfam" id="PF03171">
    <property type="entry name" value="2OG-FeII_Oxy"/>
    <property type="match status" value="1"/>
</dbReference>
<comment type="caution">
    <text evidence="8">The sequence shown here is derived from an EMBL/GenBank/DDBJ whole genome shotgun (WGS) entry which is preliminary data.</text>
</comment>
<comment type="similarity">
    <text evidence="2">Belongs to the iron/ascorbate-dependent oxidoreductase family.</text>
</comment>
<dbReference type="InterPro" id="IPR026992">
    <property type="entry name" value="DIOX_N"/>
</dbReference>
<evidence type="ECO:0000259" key="7">
    <source>
        <dbReference type="PROSITE" id="PS51471"/>
    </source>
</evidence>
<dbReference type="InterPro" id="IPR044861">
    <property type="entry name" value="IPNS-like_FE2OG_OXY"/>
</dbReference>
<dbReference type="PROSITE" id="PS51471">
    <property type="entry name" value="FE2OG_OXY"/>
    <property type="match status" value="1"/>
</dbReference>
<keyword evidence="5" id="KW-0560">Oxidoreductase</keyword>
<dbReference type="FunFam" id="2.60.120.330:FF:000023">
    <property type="entry name" value="Feruloyl CoA ortho-hydroxylase 1"/>
    <property type="match status" value="1"/>
</dbReference>
<dbReference type="Gene3D" id="2.60.120.330">
    <property type="entry name" value="B-lactam Antibiotic, Isopenicillin N Synthase, Chain"/>
    <property type="match status" value="1"/>
</dbReference>
<feature type="domain" description="Fe2OG dioxygenase" evidence="7">
    <location>
        <begin position="417"/>
        <end position="524"/>
    </location>
</feature>
<dbReference type="PANTHER" id="PTHR47991">
    <property type="entry name" value="OXOGLUTARATE/IRON-DEPENDENT DIOXYGENASE"/>
    <property type="match status" value="1"/>
</dbReference>
<evidence type="ECO:0000313" key="9">
    <source>
        <dbReference type="Proteomes" id="UP000554482"/>
    </source>
</evidence>
<dbReference type="GO" id="GO:0009805">
    <property type="term" value="P:coumarin biosynthetic process"/>
    <property type="evidence" value="ECO:0007669"/>
    <property type="project" value="UniProtKB-ARBA"/>
</dbReference>
<sequence length="576" mass="65274">MYIASNSRNATVSSMCVQHEEGIGWNLNLRRNLFEREHGQFNELTNLLQGVVFSDDFDSCRWKWGTNGQFTVSSFYDRFMEIDRSPGEAVTQFKTTLVWTKQMPSKLEELLIAWPKGKGGHLGGRLWGLLPYATIWVLWRSRNDLIFRNKLSSVERISNEIKATLWYWLGGWPGRRLYSFPDLVTCWFELVNGYLVRTVSTQELGYGVFTFVSVMALNFDTINLFDFVVKQGNGVKGLVDSGISKVPDLYIQPVDKRISEANSEHVVPLPLIDISGLDGPEHDQVEEALVNAAETFGFFHVVNHGLPIQFLEELKDAAHNFFNQPAEKKSVYLKGLSPSPFLDYGTSFVPDSKKSFEWKDYFFMLYNSDDDALKYWPDLCREVVLKYIKTSTKIATRILEILMKNIGVEVDDSMAETYMGIKVVNMNYYPTCPDPDLAIGLGRHSDFGVLTVLLQDDIGGLSIKVQEDGKEEEWIEIPPPIPGALLVNIGDTLQILSNGKYKSAEHRVRSSTQSRVSVPLFLFPGPKVKIGPLPQVVEKDGQAQYKECLFGDYKSQYFARGYSGKQALDFVKITSP</sequence>
<dbReference type="Proteomes" id="UP000554482">
    <property type="component" value="Unassembled WGS sequence"/>
</dbReference>
<accession>A0A7J6WJB4</accession>
<evidence type="ECO:0000256" key="4">
    <source>
        <dbReference type="ARBA" id="ARBA00022964"/>
    </source>
</evidence>
<proteinExistence type="inferred from homology"/>
<name>A0A7J6WJB4_THATH</name>
<dbReference type="GO" id="GO:0046872">
    <property type="term" value="F:metal ion binding"/>
    <property type="evidence" value="ECO:0007669"/>
    <property type="project" value="UniProtKB-KW"/>
</dbReference>
<dbReference type="Pfam" id="PF14226">
    <property type="entry name" value="DIOX_N"/>
    <property type="match status" value="1"/>
</dbReference>
<dbReference type="GO" id="GO:0051213">
    <property type="term" value="F:dioxygenase activity"/>
    <property type="evidence" value="ECO:0007669"/>
    <property type="project" value="UniProtKB-KW"/>
</dbReference>
<keyword evidence="4" id="KW-0223">Dioxygenase</keyword>
<dbReference type="AlphaFoldDB" id="A0A7J6WJB4"/>
<evidence type="ECO:0000256" key="2">
    <source>
        <dbReference type="ARBA" id="ARBA00008056"/>
    </source>
</evidence>
<protein>
    <submittedName>
        <fullName evidence="8">Feruloyl coa ortho-hydroxylase</fullName>
    </submittedName>
</protein>
<organism evidence="8 9">
    <name type="scientific">Thalictrum thalictroides</name>
    <name type="common">Rue-anemone</name>
    <name type="synonym">Anemone thalictroides</name>
    <dbReference type="NCBI Taxonomy" id="46969"/>
    <lineage>
        <taxon>Eukaryota</taxon>
        <taxon>Viridiplantae</taxon>
        <taxon>Streptophyta</taxon>
        <taxon>Embryophyta</taxon>
        <taxon>Tracheophyta</taxon>
        <taxon>Spermatophyta</taxon>
        <taxon>Magnoliopsida</taxon>
        <taxon>Ranunculales</taxon>
        <taxon>Ranunculaceae</taxon>
        <taxon>Thalictroideae</taxon>
        <taxon>Thalictrum</taxon>
    </lineage>
</organism>
<evidence type="ECO:0000256" key="6">
    <source>
        <dbReference type="ARBA" id="ARBA00023004"/>
    </source>
</evidence>
<gene>
    <name evidence="8" type="ORF">FRX31_012950</name>
</gene>
<dbReference type="OrthoDB" id="288590at2759"/>
<dbReference type="InterPro" id="IPR005123">
    <property type="entry name" value="Oxoglu/Fe-dep_dioxygenase_dom"/>
</dbReference>